<keyword evidence="2" id="KW-1185">Reference proteome</keyword>
<sequence length="586" mass="59970">MSGNGMDAVREGLARGLARFLAPARLPDGYAPAFATQPRGQVFDLAANAAAAEALAHPLLGGAEGALDLLLSFQGAGRAPQALGPARVTVEDETPRSFDIRTPHHRFTGNLKRGEIEQRLHGEDGPPAILHGGNLVEFTWRGRKHCLDVEDAITTTGIEPVPGGVLLFHESIVGGRGRFSRAASQDLARLRYAYEVRADSPVVTLTVTLTTAPGITLDRVRITTACDGMSDQRFATLVLGEGAEARHSDSPAGDNITVQDGPVACFGALQGRPARQALALSIRPCGPAPLLSVKASGPEPRRLHWLLARYAEARLGPGQALVAREERLVLRGLDAPLAVPRGADAASAAPAGAIALALATHAALANGPRGAALRAAALHALGAFEPDGATPADLAQALMAADALRQGAGDPSLASRAAAIEAALVATQRESGVFRDAGDAPATVGGHAAALLALARRGRPPEQPLRRGIAALGLATLAGPIDTLALRGEGDPAATGTEDLARLLRALRAVQAARAAGAMALPEDAARRLAFLAATAMTLLQGRIRPEGEVLVVSGGAPGTAPTLGAQVAALAALVPPEATQERAAA</sequence>
<evidence type="ECO:0000313" key="1">
    <source>
        <dbReference type="EMBL" id="BDG74699.1"/>
    </source>
</evidence>
<reference evidence="1 2" key="1">
    <citation type="journal article" date="2016" name="Microbes Environ.">
        <title>Phylogenetically diverse aerobic anoxygenic phototrophic bacteria isolated from epilithic biofilms in Tama river, Japan.</title>
        <authorList>
            <person name="Hirose S."/>
            <person name="Matsuura K."/>
            <person name="Haruta S."/>
        </authorList>
    </citation>
    <scope>NUCLEOTIDE SEQUENCE [LARGE SCALE GENOMIC DNA]</scope>
    <source>
        <strain evidence="1 2">S08</strain>
    </source>
</reference>
<dbReference type="InterPro" id="IPR008930">
    <property type="entry name" value="Terpenoid_cyclase/PrenylTrfase"/>
</dbReference>
<name>A0ABN6P7E8_9PROT</name>
<proteinExistence type="predicted"/>
<dbReference type="Proteomes" id="UP000831327">
    <property type="component" value="Chromosome"/>
</dbReference>
<dbReference type="SUPFAM" id="SSF48239">
    <property type="entry name" value="Terpenoid cyclases/Protein prenyltransferases"/>
    <property type="match status" value="1"/>
</dbReference>
<protein>
    <submittedName>
        <fullName evidence="1">Uncharacterized protein</fullName>
    </submittedName>
</protein>
<evidence type="ECO:0000313" key="2">
    <source>
        <dbReference type="Proteomes" id="UP000831327"/>
    </source>
</evidence>
<organism evidence="1 2">
    <name type="scientific">Roseomonas fluvialis</name>
    <dbReference type="NCBI Taxonomy" id="1750527"/>
    <lineage>
        <taxon>Bacteria</taxon>
        <taxon>Pseudomonadati</taxon>
        <taxon>Pseudomonadota</taxon>
        <taxon>Alphaproteobacteria</taxon>
        <taxon>Acetobacterales</taxon>
        <taxon>Roseomonadaceae</taxon>
        <taxon>Roseomonas</taxon>
    </lineage>
</organism>
<dbReference type="RefSeq" id="WP_244408866.1">
    <property type="nucleotide sequence ID" value="NZ_AP025637.1"/>
</dbReference>
<accession>A0ABN6P7E8</accession>
<gene>
    <name evidence="1" type="ORF">Rmf_46280</name>
</gene>
<dbReference type="EMBL" id="AP025637">
    <property type="protein sequence ID" value="BDG74699.1"/>
    <property type="molecule type" value="Genomic_DNA"/>
</dbReference>